<dbReference type="InterPro" id="IPR045760">
    <property type="entry name" value="DAP_DH_C"/>
</dbReference>
<accession>A0A7X6KZY8</accession>
<feature type="domain" description="2,4-diaminopentanoate dehydrogenase C-terminal" evidence="1">
    <location>
        <begin position="150"/>
        <end position="354"/>
    </location>
</feature>
<dbReference type="EMBL" id="JAAXOS010000001">
    <property type="protein sequence ID" value="NKY25157.1"/>
    <property type="molecule type" value="Genomic_DNA"/>
</dbReference>
<evidence type="ECO:0000313" key="2">
    <source>
        <dbReference type="EMBL" id="NKY25157.1"/>
    </source>
</evidence>
<comment type="caution">
    <text evidence="2">The sequence shown here is derived from an EMBL/GenBank/DDBJ whole genome shotgun (WGS) entry which is preliminary data.</text>
</comment>
<dbReference type="CDD" id="cd24146">
    <property type="entry name" value="nat-AmDH_N_like"/>
    <property type="match status" value="1"/>
</dbReference>
<dbReference type="Proteomes" id="UP000540698">
    <property type="component" value="Unassembled WGS sequence"/>
</dbReference>
<keyword evidence="3" id="KW-1185">Reference proteome</keyword>
<organism evidence="2 3">
    <name type="scientific">Nocardia gamkensis</name>
    <dbReference type="NCBI Taxonomy" id="352869"/>
    <lineage>
        <taxon>Bacteria</taxon>
        <taxon>Bacillati</taxon>
        <taxon>Actinomycetota</taxon>
        <taxon>Actinomycetes</taxon>
        <taxon>Mycobacteriales</taxon>
        <taxon>Nocardiaceae</taxon>
        <taxon>Nocardia</taxon>
    </lineage>
</organism>
<gene>
    <name evidence="2" type="ORF">HGB38_02760</name>
</gene>
<proteinExistence type="predicted"/>
<protein>
    <submittedName>
        <fullName evidence="2">Dihydrodipicolinate reductase</fullName>
    </submittedName>
</protein>
<dbReference type="SUPFAM" id="SSF51735">
    <property type="entry name" value="NAD(P)-binding Rossmann-fold domains"/>
    <property type="match status" value="1"/>
</dbReference>
<dbReference type="Pfam" id="PF19328">
    <property type="entry name" value="DAP_DH_C"/>
    <property type="match status" value="1"/>
</dbReference>
<evidence type="ECO:0000313" key="3">
    <source>
        <dbReference type="Proteomes" id="UP000540698"/>
    </source>
</evidence>
<dbReference type="InterPro" id="IPR036291">
    <property type="entry name" value="NAD(P)-bd_dom_sf"/>
</dbReference>
<dbReference type="Gene3D" id="3.40.50.720">
    <property type="entry name" value="NAD(P)-binding Rossmann-like Domain"/>
    <property type="match status" value="1"/>
</dbReference>
<evidence type="ECO:0000259" key="1">
    <source>
        <dbReference type="Pfam" id="PF19328"/>
    </source>
</evidence>
<dbReference type="RefSeq" id="WP_062972228.1">
    <property type="nucleotide sequence ID" value="NZ_JAAXOS010000001.1"/>
</dbReference>
<reference evidence="2 3" key="1">
    <citation type="submission" date="2020-04" db="EMBL/GenBank/DDBJ databases">
        <title>MicrobeNet Type strains.</title>
        <authorList>
            <person name="Nicholson A.C."/>
        </authorList>
    </citation>
    <scope>NUCLEOTIDE SEQUENCE [LARGE SCALE GENOMIC DNA]</scope>
    <source>
        <strain evidence="2 3">DSM 44956</strain>
    </source>
</reference>
<name>A0A7X6KZY8_9NOCA</name>
<dbReference type="AlphaFoldDB" id="A0A7X6KZY8"/>
<sequence>MNPNRRPHGHDATPGPYRVIQWATGGVGAHALRAVLDHPDLVLAGVRVHDPAKAGVDAGVLCGSGSTTGVAATTDVDEILALGADCVLYMPRLFDVDDVCRLLVAGVNVVTTHGDLRHPDTVDPEVCARIEAACWFGGASILSTGIAPGFVTETLPVALSSVQRRIDRLTIEESVDLARPGMSRLLVETMGFGTSPAPFDEQRLAHAIHTFGPSLRLVADAVRLPLDAFEVVGEVALAEHDVPLEFTTLAAGTVAAQRITVSGRGGGRVLLRLRSTWYCTSALRPGWPVRETGWHVAIDGETPIEMDLRYPVDPSRMSAMSPRYAANRAVNAVTYLCAAPPGIRTTLDLPPLTANLG</sequence>